<evidence type="ECO:0000313" key="4">
    <source>
        <dbReference type="EMBL" id="OSJ20657.1"/>
    </source>
</evidence>
<dbReference type="NCBIfam" id="TIGR03133">
    <property type="entry name" value="malonate_beta"/>
    <property type="match status" value="1"/>
</dbReference>
<dbReference type="PANTHER" id="PTHR42995:SF1">
    <property type="entry name" value="MALONATE DECARBOXYLASE BETA SUBUNIT"/>
    <property type="match status" value="1"/>
</dbReference>
<dbReference type="EMBL" id="NAFK01000178">
    <property type="protein sequence ID" value="OSJ20657.1"/>
    <property type="molecule type" value="Genomic_DNA"/>
</dbReference>
<comment type="caution">
    <text evidence="3">The sequence shown here is derived from an EMBL/GenBank/DDBJ whole genome shotgun (WGS) entry which is preliminary data.</text>
</comment>
<dbReference type="GO" id="GO:0003989">
    <property type="term" value="F:acetyl-CoA carboxylase activity"/>
    <property type="evidence" value="ECO:0007669"/>
    <property type="project" value="InterPro"/>
</dbReference>
<dbReference type="GO" id="GO:2001295">
    <property type="term" value="P:malonyl-CoA biosynthetic process"/>
    <property type="evidence" value="ECO:0007669"/>
    <property type="project" value="TreeGrafter"/>
</dbReference>
<evidence type="ECO:0000313" key="5">
    <source>
        <dbReference type="Proteomes" id="UP000193553"/>
    </source>
</evidence>
<dbReference type="GO" id="GO:0006633">
    <property type="term" value="P:fatty acid biosynthetic process"/>
    <property type="evidence" value="ECO:0007669"/>
    <property type="project" value="InterPro"/>
</dbReference>
<organism evidence="3 5">
    <name type="scientific">Bradyrhizobium canariense</name>
    <dbReference type="NCBI Taxonomy" id="255045"/>
    <lineage>
        <taxon>Bacteria</taxon>
        <taxon>Pseudomonadati</taxon>
        <taxon>Pseudomonadota</taxon>
        <taxon>Alphaproteobacteria</taxon>
        <taxon>Hyphomicrobiales</taxon>
        <taxon>Nitrobacteraceae</taxon>
        <taxon>Bradyrhizobium</taxon>
    </lineage>
</organism>
<dbReference type="AlphaFoldDB" id="A0A1X3F490"/>
<name>A0A1X3F490_9BRAD</name>
<dbReference type="OrthoDB" id="5502755at2"/>
<dbReference type="RefSeq" id="WP_085359243.1">
    <property type="nucleotide sequence ID" value="NZ_NAFC01000175.1"/>
</dbReference>
<evidence type="ECO:0000256" key="1">
    <source>
        <dbReference type="ARBA" id="ARBA00022679"/>
    </source>
</evidence>
<dbReference type="GO" id="GO:0009317">
    <property type="term" value="C:acetyl-CoA carboxylase complex"/>
    <property type="evidence" value="ECO:0007669"/>
    <property type="project" value="InterPro"/>
</dbReference>
<protein>
    <submittedName>
        <fullName evidence="3">Biotin-independent malonate decarboxylase subunit beta</fullName>
    </submittedName>
</protein>
<proteinExistence type="predicted"/>
<dbReference type="InterPro" id="IPR034733">
    <property type="entry name" value="AcCoA_carboxyl_beta"/>
</dbReference>
<dbReference type="Pfam" id="PF01039">
    <property type="entry name" value="Carboxyl_trans"/>
    <property type="match status" value="1"/>
</dbReference>
<dbReference type="InterPro" id="IPR011762">
    <property type="entry name" value="COA_CT_N"/>
</dbReference>
<dbReference type="PROSITE" id="PS50980">
    <property type="entry name" value="COA_CT_NTER"/>
    <property type="match status" value="1"/>
</dbReference>
<dbReference type="NCBIfam" id="NF005530">
    <property type="entry name" value="PRK07189.1"/>
    <property type="match status" value="1"/>
</dbReference>
<dbReference type="PRINTS" id="PR01070">
    <property type="entry name" value="ACCCTRFRASEB"/>
</dbReference>
<dbReference type="PANTHER" id="PTHR42995">
    <property type="entry name" value="ACETYL-COENZYME A CARBOXYLASE CARBOXYL TRANSFERASE SUBUNIT BETA, CHLOROPLASTIC"/>
    <property type="match status" value="1"/>
</dbReference>
<evidence type="ECO:0000313" key="3">
    <source>
        <dbReference type="EMBL" id="OSJ03715.1"/>
    </source>
</evidence>
<keyword evidence="1" id="KW-0808">Transferase</keyword>
<reference evidence="5 6" key="1">
    <citation type="submission" date="2017-03" db="EMBL/GenBank/DDBJ databases">
        <title>Whole genome sequences of fourteen strains of Bradyrhizobium canariense and one strain of Bradyrhizobium japonicum isolated from Lupinus (Papilionoideae: Genisteae) species in Algeria.</title>
        <authorList>
            <person name="Crovadore J."/>
            <person name="Chekireb D."/>
            <person name="Brachmann A."/>
            <person name="Chablais R."/>
            <person name="Cochard B."/>
            <person name="Lefort F."/>
        </authorList>
    </citation>
    <scope>NUCLEOTIDE SEQUENCE [LARGE SCALE GENOMIC DNA]</scope>
    <source>
        <strain evidence="3 5">UBMA195</strain>
        <strain evidence="4 6">UBMAN05</strain>
    </source>
</reference>
<evidence type="ECO:0000259" key="2">
    <source>
        <dbReference type="PROSITE" id="PS50980"/>
    </source>
</evidence>
<dbReference type="EMBL" id="NAFI01000186">
    <property type="protein sequence ID" value="OSJ03715.1"/>
    <property type="molecule type" value="Genomic_DNA"/>
</dbReference>
<evidence type="ECO:0000313" key="6">
    <source>
        <dbReference type="Proteomes" id="UP000193884"/>
    </source>
</evidence>
<dbReference type="InterPro" id="IPR029045">
    <property type="entry name" value="ClpP/crotonase-like_dom_sf"/>
</dbReference>
<dbReference type="Proteomes" id="UP000193884">
    <property type="component" value="Unassembled WGS sequence"/>
</dbReference>
<accession>A0A1X3F490</accession>
<dbReference type="Gene3D" id="3.90.226.10">
    <property type="entry name" value="2-enoyl-CoA Hydratase, Chain A, domain 1"/>
    <property type="match status" value="1"/>
</dbReference>
<dbReference type="GO" id="GO:0016740">
    <property type="term" value="F:transferase activity"/>
    <property type="evidence" value="ECO:0007669"/>
    <property type="project" value="UniProtKB-KW"/>
</dbReference>
<dbReference type="SUPFAM" id="SSF52096">
    <property type="entry name" value="ClpP/crotonase"/>
    <property type="match status" value="1"/>
</dbReference>
<sequence length="304" mass="32829">MTAATANNVSLSWYEASARQRIDALVDAGSFRELIGPELRETSPHLSIFDLPEQFDDGIVIGRGRVDGSSVLVAAQEGRFMGGAFGEVHGAKLTGLLRAACTLQQDVLVLFDTGGVRLQEANAGELAIAEIMRAIVEARRAGISVIGLIGGRAGCYGGGSLIAGTCSRLIVSEQGRISVSGPEVIETNRGIEEFDSRDRALVWRTMGGKHRYLIGGADMYVDDEASAFRLAAIDALEFKRRWDLAVLKAEQKRLERRLQRFGDAEDAVDIWQALGLDEPTNIPALPTDAFLRAAGNRENADDAR</sequence>
<dbReference type="GO" id="GO:0016831">
    <property type="term" value="F:carboxy-lyase activity"/>
    <property type="evidence" value="ECO:0007669"/>
    <property type="project" value="InterPro"/>
</dbReference>
<feature type="domain" description="CoA carboxyltransferase N-terminal" evidence="2">
    <location>
        <begin position="1"/>
        <end position="244"/>
    </location>
</feature>
<dbReference type="GO" id="GO:0005975">
    <property type="term" value="P:carbohydrate metabolic process"/>
    <property type="evidence" value="ECO:0007669"/>
    <property type="project" value="InterPro"/>
</dbReference>
<dbReference type="InterPro" id="IPR017556">
    <property type="entry name" value="Malonate_beta"/>
</dbReference>
<dbReference type="InterPro" id="IPR000438">
    <property type="entry name" value="Acetyl_CoA_COase_Trfase_b_su"/>
</dbReference>
<gene>
    <name evidence="4" type="ORF">BST63_39695</name>
    <name evidence="3" type="ORF">BSZ18_30870</name>
</gene>
<keyword evidence="6" id="KW-1185">Reference proteome</keyword>
<dbReference type="Proteomes" id="UP000193553">
    <property type="component" value="Unassembled WGS sequence"/>
</dbReference>